<sequence>MPSMPTDRGFINAFAVAAEKQPEAVIRFHSPDAGERVMMLVDIYRKGCRVGRALQSMGIGKGDVVATMLPGWPEWLTAFIGASYAGAVFMPVSTIYKTRELSFILRQSRASVIVTPTSYRGVDYARLLEDCGDLPALNHRFLVDPSAPSSWHALEESESAGTTPAETSSRDVAFMVFTSGTTSAPKGVLHSASTLLGEIEAQKAARADISNETILCPWPPGHVAGALQMLRFLVSGTPLIVMEKWDAAEAARLIETHKATTSSGTPFHMAGLLDAAEEDGRSLSSLQSYVLGAAPVPAALVQACEDRGIVTVHSYGSSEHPTVTMAANDDPLEKRLHTEGRPMHGNEIRIVDEAGSDLPVGEPGEILTRGPERFLGYLDKDLDKQAFLPGGWYRTGDVGRLDEDGFLLITDRKKDIIIRGGENISSRDVEDVARLISGVRDSAAVAVPDDRLGERIKLFVEMESGETMTLDAMQAHYRAQGVASQKIPEFLEIIDTLPRNDNGKVLKVELRNRRH</sequence>
<dbReference type="Pfam" id="PF13193">
    <property type="entry name" value="AMP-binding_C"/>
    <property type="match status" value="1"/>
</dbReference>
<dbReference type="AlphaFoldDB" id="A0A399RIJ8"/>
<keyword evidence="3" id="KW-0436">Ligase</keyword>
<dbReference type="PANTHER" id="PTHR43767:SF10">
    <property type="entry name" value="SURFACTIN SYNTHASE SUBUNIT 1"/>
    <property type="match status" value="1"/>
</dbReference>
<dbReference type="InterPro" id="IPR045851">
    <property type="entry name" value="AMP-bd_C_sf"/>
</dbReference>
<dbReference type="Proteomes" id="UP000266385">
    <property type="component" value="Unassembled WGS sequence"/>
</dbReference>
<evidence type="ECO:0000259" key="1">
    <source>
        <dbReference type="Pfam" id="PF00501"/>
    </source>
</evidence>
<dbReference type="PANTHER" id="PTHR43767">
    <property type="entry name" value="LONG-CHAIN-FATTY-ACID--COA LIGASE"/>
    <property type="match status" value="1"/>
</dbReference>
<protein>
    <submittedName>
        <fullName evidence="3">Cyclohexanecarboxylate-CoA ligase</fullName>
    </submittedName>
</protein>
<dbReference type="InterPro" id="IPR000873">
    <property type="entry name" value="AMP-dep_synth/lig_dom"/>
</dbReference>
<reference evidence="3 4" key="1">
    <citation type="submission" date="2018-08" db="EMBL/GenBank/DDBJ databases">
        <title>Henriciella mobilis sp. nov., isolated from seawater.</title>
        <authorList>
            <person name="Cheng H."/>
            <person name="Wu Y.-H."/>
            <person name="Xu X.-W."/>
            <person name="Guo L.-L."/>
        </authorList>
    </citation>
    <scope>NUCLEOTIDE SEQUENCE [LARGE SCALE GENOMIC DNA]</scope>
    <source>
        <strain evidence="3 4">JN25</strain>
    </source>
</reference>
<accession>A0A399RIJ8</accession>
<dbReference type="InterPro" id="IPR025110">
    <property type="entry name" value="AMP-bd_C"/>
</dbReference>
<dbReference type="InterPro" id="IPR020845">
    <property type="entry name" value="AMP-binding_CS"/>
</dbReference>
<evidence type="ECO:0000259" key="2">
    <source>
        <dbReference type="Pfam" id="PF13193"/>
    </source>
</evidence>
<gene>
    <name evidence="3" type="ORF">D1223_09040</name>
</gene>
<dbReference type="InterPro" id="IPR050237">
    <property type="entry name" value="ATP-dep_AMP-bd_enzyme"/>
</dbReference>
<dbReference type="EMBL" id="QWFX01000007">
    <property type="protein sequence ID" value="RIJ29837.1"/>
    <property type="molecule type" value="Genomic_DNA"/>
</dbReference>
<comment type="caution">
    <text evidence="3">The sequence shown here is derived from an EMBL/GenBank/DDBJ whole genome shotgun (WGS) entry which is preliminary data.</text>
</comment>
<organism evidence="3 4">
    <name type="scientific">Henriciella mobilis</name>
    <dbReference type="NCBI Taxonomy" id="2305467"/>
    <lineage>
        <taxon>Bacteria</taxon>
        <taxon>Pseudomonadati</taxon>
        <taxon>Pseudomonadota</taxon>
        <taxon>Alphaproteobacteria</taxon>
        <taxon>Hyphomonadales</taxon>
        <taxon>Hyphomonadaceae</taxon>
        <taxon>Henriciella</taxon>
    </lineage>
</organism>
<proteinExistence type="predicted"/>
<dbReference type="SUPFAM" id="SSF56801">
    <property type="entry name" value="Acetyl-CoA synthetase-like"/>
    <property type="match status" value="1"/>
</dbReference>
<feature type="domain" description="AMP-dependent synthetase/ligase" evidence="1">
    <location>
        <begin position="39"/>
        <end position="378"/>
    </location>
</feature>
<dbReference type="InterPro" id="IPR042099">
    <property type="entry name" value="ANL_N_sf"/>
</dbReference>
<keyword evidence="4" id="KW-1185">Reference proteome</keyword>
<dbReference type="GO" id="GO:0016877">
    <property type="term" value="F:ligase activity, forming carbon-sulfur bonds"/>
    <property type="evidence" value="ECO:0007669"/>
    <property type="project" value="UniProtKB-ARBA"/>
</dbReference>
<dbReference type="PROSITE" id="PS00455">
    <property type="entry name" value="AMP_BINDING"/>
    <property type="match status" value="1"/>
</dbReference>
<name>A0A399RIJ8_9PROT</name>
<dbReference type="Pfam" id="PF00501">
    <property type="entry name" value="AMP-binding"/>
    <property type="match status" value="1"/>
</dbReference>
<feature type="domain" description="AMP-binding enzyme C-terminal" evidence="2">
    <location>
        <begin position="429"/>
        <end position="504"/>
    </location>
</feature>
<dbReference type="Gene3D" id="3.40.50.12780">
    <property type="entry name" value="N-terminal domain of ligase-like"/>
    <property type="match status" value="1"/>
</dbReference>
<evidence type="ECO:0000313" key="4">
    <source>
        <dbReference type="Proteomes" id="UP000266385"/>
    </source>
</evidence>
<evidence type="ECO:0000313" key="3">
    <source>
        <dbReference type="EMBL" id="RIJ29837.1"/>
    </source>
</evidence>
<dbReference type="Gene3D" id="3.30.300.30">
    <property type="match status" value="1"/>
</dbReference>